<dbReference type="GO" id="GO:0004034">
    <property type="term" value="F:aldose 1-epimerase activity"/>
    <property type="evidence" value="ECO:0007669"/>
    <property type="project" value="TreeGrafter"/>
</dbReference>
<dbReference type="Gene3D" id="2.70.98.10">
    <property type="match status" value="1"/>
</dbReference>
<dbReference type="Pfam" id="PF01263">
    <property type="entry name" value="Aldose_epim"/>
    <property type="match status" value="1"/>
</dbReference>
<keyword evidence="2" id="KW-1185">Reference proteome</keyword>
<evidence type="ECO:0008006" key="3">
    <source>
        <dbReference type="Google" id="ProtNLM"/>
    </source>
</evidence>
<dbReference type="InterPro" id="IPR014718">
    <property type="entry name" value="GH-type_carb-bd"/>
</dbReference>
<proteinExistence type="predicted"/>
<name>A0A0C3C949_HEBCY</name>
<gene>
    <name evidence="1" type="ORF">M413DRAFT_446132</name>
</gene>
<dbReference type="AlphaFoldDB" id="A0A0C3C949"/>
<dbReference type="GO" id="GO:0006006">
    <property type="term" value="P:glucose metabolic process"/>
    <property type="evidence" value="ECO:0007669"/>
    <property type="project" value="TreeGrafter"/>
</dbReference>
<evidence type="ECO:0000313" key="1">
    <source>
        <dbReference type="EMBL" id="KIM40744.1"/>
    </source>
</evidence>
<reference evidence="2" key="2">
    <citation type="submission" date="2015-01" db="EMBL/GenBank/DDBJ databases">
        <title>Evolutionary Origins and Diversification of the Mycorrhizal Mutualists.</title>
        <authorList>
            <consortium name="DOE Joint Genome Institute"/>
            <consortium name="Mycorrhizal Genomics Consortium"/>
            <person name="Kohler A."/>
            <person name="Kuo A."/>
            <person name="Nagy L.G."/>
            <person name="Floudas D."/>
            <person name="Copeland A."/>
            <person name="Barry K.W."/>
            <person name="Cichocki N."/>
            <person name="Veneault-Fourrey C."/>
            <person name="LaButti K."/>
            <person name="Lindquist E.A."/>
            <person name="Lipzen A."/>
            <person name="Lundell T."/>
            <person name="Morin E."/>
            <person name="Murat C."/>
            <person name="Riley R."/>
            <person name="Ohm R."/>
            <person name="Sun H."/>
            <person name="Tunlid A."/>
            <person name="Henrissat B."/>
            <person name="Grigoriev I.V."/>
            <person name="Hibbett D.S."/>
            <person name="Martin F."/>
        </authorList>
    </citation>
    <scope>NUCLEOTIDE SEQUENCE [LARGE SCALE GENOMIC DNA]</scope>
    <source>
        <strain evidence="2">h7</strain>
    </source>
</reference>
<organism evidence="1 2">
    <name type="scientific">Hebeloma cylindrosporum</name>
    <dbReference type="NCBI Taxonomy" id="76867"/>
    <lineage>
        <taxon>Eukaryota</taxon>
        <taxon>Fungi</taxon>
        <taxon>Dikarya</taxon>
        <taxon>Basidiomycota</taxon>
        <taxon>Agaricomycotina</taxon>
        <taxon>Agaricomycetes</taxon>
        <taxon>Agaricomycetidae</taxon>
        <taxon>Agaricales</taxon>
        <taxon>Agaricineae</taxon>
        <taxon>Hymenogastraceae</taxon>
        <taxon>Hebeloma</taxon>
    </lineage>
</organism>
<dbReference type="GO" id="GO:0033499">
    <property type="term" value="P:galactose catabolic process via UDP-galactose, Leloir pathway"/>
    <property type="evidence" value="ECO:0007669"/>
    <property type="project" value="TreeGrafter"/>
</dbReference>
<dbReference type="GO" id="GO:0030246">
    <property type="term" value="F:carbohydrate binding"/>
    <property type="evidence" value="ECO:0007669"/>
    <property type="project" value="InterPro"/>
</dbReference>
<dbReference type="Proteomes" id="UP000053424">
    <property type="component" value="Unassembled WGS sequence"/>
</dbReference>
<dbReference type="PANTHER" id="PTHR10091:SF0">
    <property type="entry name" value="GALACTOSE MUTAROTASE"/>
    <property type="match status" value="1"/>
</dbReference>
<dbReference type="InterPro" id="IPR011013">
    <property type="entry name" value="Gal_mutarotase_sf_dom"/>
</dbReference>
<dbReference type="PANTHER" id="PTHR10091">
    <property type="entry name" value="ALDOSE-1-EPIMERASE"/>
    <property type="match status" value="1"/>
</dbReference>
<dbReference type="InterPro" id="IPR008183">
    <property type="entry name" value="Aldose_1/G6P_1-epimerase"/>
</dbReference>
<sequence>MSDFNPVLITLPDSLTPALALKILPYGLTIHKILVQNDGRTHDIVIGPESPQGHVTQKYTNSIVGRYANRIPVGKHALERNGFSSEFVALPNESPHVSLHGGPVGFDALPWTHLCGDTTPELFSSSEMTRIHALPESSYAIFRLKSPSGDQGFPGTLSVEALIALVGPEKTRPLSEYSLGSIVLVYRAKLEDSNVVTPINLTQHWGFNLDASLRLETEPLSIKGHSLTIKADRVAELSSNALATGRFLSVLDLPAHDHTSKAVAENMPPGGYDDYYLFEEAANRSAPTRFSLSSFSDSSDYLRDLLRASDDEERGVRADPCVILSSERSGLKLEFDTNQRGVMFYTNAMANPADGARKKIHGGSGTSGNGDAYGPASAAFLEFHNPISSFLFDENKDGEDTLLTPDEMYHHYVRCDVKFKSS</sequence>
<reference evidence="1 2" key="1">
    <citation type="submission" date="2014-04" db="EMBL/GenBank/DDBJ databases">
        <authorList>
            <consortium name="DOE Joint Genome Institute"/>
            <person name="Kuo A."/>
            <person name="Gay G."/>
            <person name="Dore J."/>
            <person name="Kohler A."/>
            <person name="Nagy L.G."/>
            <person name="Floudas D."/>
            <person name="Copeland A."/>
            <person name="Barry K.W."/>
            <person name="Cichocki N."/>
            <person name="Veneault-Fourrey C."/>
            <person name="LaButti K."/>
            <person name="Lindquist E.A."/>
            <person name="Lipzen A."/>
            <person name="Lundell T."/>
            <person name="Morin E."/>
            <person name="Murat C."/>
            <person name="Sun H."/>
            <person name="Tunlid A."/>
            <person name="Henrissat B."/>
            <person name="Grigoriev I.V."/>
            <person name="Hibbett D.S."/>
            <person name="Martin F."/>
            <person name="Nordberg H.P."/>
            <person name="Cantor M.N."/>
            <person name="Hua S.X."/>
        </authorList>
    </citation>
    <scope>NUCLEOTIDE SEQUENCE [LARGE SCALE GENOMIC DNA]</scope>
    <source>
        <strain evidence="2">h7</strain>
    </source>
</reference>
<dbReference type="OrthoDB" id="274691at2759"/>
<dbReference type="HOGENOM" id="CLU_028297_0_0_1"/>
<protein>
    <recommendedName>
        <fullName evidence="3">Aldose 1-epimerase</fullName>
    </recommendedName>
</protein>
<evidence type="ECO:0000313" key="2">
    <source>
        <dbReference type="Proteomes" id="UP000053424"/>
    </source>
</evidence>
<accession>A0A0C3C949</accession>
<dbReference type="EMBL" id="KN831782">
    <property type="protein sequence ID" value="KIM40744.1"/>
    <property type="molecule type" value="Genomic_DNA"/>
</dbReference>
<dbReference type="STRING" id="686832.A0A0C3C949"/>
<dbReference type="SUPFAM" id="SSF74650">
    <property type="entry name" value="Galactose mutarotase-like"/>
    <property type="match status" value="1"/>
</dbReference>